<dbReference type="AlphaFoldDB" id="A0A165DXV8"/>
<sequence length="182" mass="19385">MLGLQLQNVLVVLPFFALAQAVLPLTGNFRIFSTNSTGGHNVFDVTGSNTAGASQIIAQPANPVAANGLNQQWIATQASLNGVNLYSFISLEKFNPIGQVYFTVPNPGAGVGAVVNGHPTFFTLNEISLGVYTVQTDCEDFRIVVTNTNLALTATNAPTNQIVVQLLNPTNTLQHWQFTPVA</sequence>
<proteinExistence type="predicted"/>
<dbReference type="InParanoid" id="A0A165DXV8"/>
<keyword evidence="1" id="KW-0732">Signal</keyword>
<protein>
    <recommendedName>
        <fullName evidence="4">Ricin B lectin domain-containing protein</fullName>
    </recommendedName>
</protein>
<dbReference type="Proteomes" id="UP000077266">
    <property type="component" value="Unassembled WGS sequence"/>
</dbReference>
<evidence type="ECO:0000313" key="3">
    <source>
        <dbReference type="Proteomes" id="UP000077266"/>
    </source>
</evidence>
<feature type="chain" id="PRO_5007856872" description="Ricin B lectin domain-containing protein" evidence="1">
    <location>
        <begin position="22"/>
        <end position="182"/>
    </location>
</feature>
<evidence type="ECO:0000256" key="1">
    <source>
        <dbReference type="SAM" id="SignalP"/>
    </source>
</evidence>
<dbReference type="Gene3D" id="2.80.10.50">
    <property type="match status" value="1"/>
</dbReference>
<dbReference type="EMBL" id="KV426182">
    <property type="protein sequence ID" value="KZV85618.1"/>
    <property type="molecule type" value="Genomic_DNA"/>
</dbReference>
<evidence type="ECO:0000313" key="2">
    <source>
        <dbReference type="EMBL" id="KZV85618.1"/>
    </source>
</evidence>
<feature type="signal peptide" evidence="1">
    <location>
        <begin position="1"/>
        <end position="21"/>
    </location>
</feature>
<name>A0A165DXV8_EXIGL</name>
<evidence type="ECO:0008006" key="4">
    <source>
        <dbReference type="Google" id="ProtNLM"/>
    </source>
</evidence>
<dbReference type="InterPro" id="IPR035992">
    <property type="entry name" value="Ricin_B-like_lectins"/>
</dbReference>
<dbReference type="CDD" id="cd00161">
    <property type="entry name" value="beta-trefoil_Ricin-like"/>
    <property type="match status" value="1"/>
</dbReference>
<organism evidence="2 3">
    <name type="scientific">Exidia glandulosa HHB12029</name>
    <dbReference type="NCBI Taxonomy" id="1314781"/>
    <lineage>
        <taxon>Eukaryota</taxon>
        <taxon>Fungi</taxon>
        <taxon>Dikarya</taxon>
        <taxon>Basidiomycota</taxon>
        <taxon>Agaricomycotina</taxon>
        <taxon>Agaricomycetes</taxon>
        <taxon>Auriculariales</taxon>
        <taxon>Exidiaceae</taxon>
        <taxon>Exidia</taxon>
    </lineage>
</organism>
<dbReference type="SUPFAM" id="SSF50370">
    <property type="entry name" value="Ricin B-like lectins"/>
    <property type="match status" value="1"/>
</dbReference>
<gene>
    <name evidence="2" type="ORF">EXIGLDRAFT_699358</name>
</gene>
<reference evidence="2 3" key="1">
    <citation type="journal article" date="2016" name="Mol. Biol. Evol.">
        <title>Comparative Genomics of Early-Diverging Mushroom-Forming Fungi Provides Insights into the Origins of Lignocellulose Decay Capabilities.</title>
        <authorList>
            <person name="Nagy L.G."/>
            <person name="Riley R."/>
            <person name="Tritt A."/>
            <person name="Adam C."/>
            <person name="Daum C."/>
            <person name="Floudas D."/>
            <person name="Sun H."/>
            <person name="Yadav J.S."/>
            <person name="Pangilinan J."/>
            <person name="Larsson K.H."/>
            <person name="Matsuura K."/>
            <person name="Barry K."/>
            <person name="Labutti K."/>
            <person name="Kuo R."/>
            <person name="Ohm R.A."/>
            <person name="Bhattacharya S.S."/>
            <person name="Shirouzu T."/>
            <person name="Yoshinaga Y."/>
            <person name="Martin F.M."/>
            <person name="Grigoriev I.V."/>
            <person name="Hibbett D.S."/>
        </authorList>
    </citation>
    <scope>NUCLEOTIDE SEQUENCE [LARGE SCALE GENOMIC DNA]</scope>
    <source>
        <strain evidence="2 3">HHB12029</strain>
    </source>
</reference>
<accession>A0A165DXV8</accession>
<keyword evidence="3" id="KW-1185">Reference proteome</keyword>